<dbReference type="InterPro" id="IPR027268">
    <property type="entry name" value="Peptidase_M4/M1_CTD_sf"/>
</dbReference>
<dbReference type="InterPro" id="IPR013856">
    <property type="entry name" value="Peptidase_M4_domain"/>
</dbReference>
<feature type="domain" description="PKD" evidence="2">
    <location>
        <begin position="500"/>
        <end position="565"/>
    </location>
</feature>
<dbReference type="Proteomes" id="UP000324162">
    <property type="component" value="Unassembled WGS sequence"/>
</dbReference>
<keyword evidence="1" id="KW-0865">Zymogen</keyword>
<organism evidence="3 4">
    <name type="scientific">Pseudoalteromonas fuliginea</name>
    <dbReference type="NCBI Taxonomy" id="1872678"/>
    <lineage>
        <taxon>Bacteria</taxon>
        <taxon>Pseudomonadati</taxon>
        <taxon>Pseudomonadota</taxon>
        <taxon>Gammaproteobacteria</taxon>
        <taxon>Alteromonadales</taxon>
        <taxon>Pseudoalteromonadaceae</taxon>
        <taxon>Pseudoalteromonas</taxon>
    </lineage>
</organism>
<dbReference type="SUPFAM" id="SSF49299">
    <property type="entry name" value="PKD domain"/>
    <property type="match status" value="1"/>
</dbReference>
<dbReference type="SUPFAM" id="SSF55486">
    <property type="entry name" value="Metalloproteases ('zincins'), catalytic domain"/>
    <property type="match status" value="1"/>
</dbReference>
<dbReference type="Gene3D" id="1.10.390.10">
    <property type="entry name" value="Neutral Protease Domain 2"/>
    <property type="match status" value="1"/>
</dbReference>
<dbReference type="Gene3D" id="2.60.40.10">
    <property type="entry name" value="Immunoglobulins"/>
    <property type="match status" value="1"/>
</dbReference>
<dbReference type="Pfam" id="PF18911">
    <property type="entry name" value="PKD_4"/>
    <property type="match status" value="1"/>
</dbReference>
<proteinExistence type="predicted"/>
<evidence type="ECO:0000313" key="4">
    <source>
        <dbReference type="Proteomes" id="UP000324162"/>
    </source>
</evidence>
<sequence>MTFFKSLLLPTNLIQLNLIRFKQFTSIFITLFLVSCGGGSSGSPEIKLPPIEEPLNSVTEVPTNQILHAFFRDQDSSIGKLSGTVTIVAPEVIDSDPARVESVWAYWVDEQGNKQGDAWLKTMKESVYDLDIPEDTSIPENTNALLLLPINTIGQATKGTLIPFHDFIGNAELSGPGGNKVHTWDYGVGRKKISIQRTEEQGGLCIFDNGLVSITHMNNTKDEVGESYNRNELPNDINENAFPPYSFLCGTQPTHSEDMISDETGVWTYSTLNDAMFYGTLVYNSFVKYLGEPPLEDKIRIRVHYGQQYEQSAFWDGAYANFGDAYPLFYSMASLDIIAHEVGHGVLNRISDLNRFDHEISTDARTLHEAFGDISGVMAKYEFTGHSDNWIHGQENGGFIRHLDQIKTENGAIDSFLDYEEAGDNFYLRIGMITYPFYLLSNQWGIEPTYKVYLNSAKVCWSALTTLTEAAECIKQQAGVAGLSEEDVVEAFKVVKIKLFDQGVLSYFNAEKIKLRTQFTDDSRSTSQVVQWLWDFGDGQTSTEASPEHIFAESGSYPVKLTVTDQSDDQDTFERLIQVTDEYCSINSARVDKHITHVLIGDNNINYSSTAWDYTQMPIELIDPSNTIINIQGDTEVTERSTSWKVWIDLNDNGIYGDEVNELVVDEFVEEGQPYGLNTILDLSTLPRSSQAKFMRIIGDYAVFGPCSSSIGEALDLRVSWQ</sequence>
<dbReference type="InterPro" id="IPR050728">
    <property type="entry name" value="Zinc_Metalloprotease_M4"/>
</dbReference>
<comment type="caution">
    <text evidence="3">The sequence shown here is derived from an EMBL/GenBank/DDBJ whole genome shotgun (WGS) entry which is preliminary data.</text>
</comment>
<dbReference type="InterPro" id="IPR022409">
    <property type="entry name" value="PKD/Chitinase_dom"/>
</dbReference>
<dbReference type="PANTHER" id="PTHR33794:SF1">
    <property type="entry name" value="BACILLOLYSIN"/>
    <property type="match status" value="1"/>
</dbReference>
<dbReference type="PROSITE" id="PS50093">
    <property type="entry name" value="PKD"/>
    <property type="match status" value="1"/>
</dbReference>
<evidence type="ECO:0000259" key="2">
    <source>
        <dbReference type="PROSITE" id="PS50093"/>
    </source>
</evidence>
<gene>
    <name evidence="3" type="ORF">EU508_02335</name>
</gene>
<evidence type="ECO:0000256" key="1">
    <source>
        <dbReference type="ARBA" id="ARBA00023145"/>
    </source>
</evidence>
<reference evidence="3 4" key="1">
    <citation type="submission" date="2019-01" db="EMBL/GenBank/DDBJ databases">
        <title>Genome sequences of marine Pseudoalteromonas species.</title>
        <authorList>
            <person name="Boraston A.B."/>
            <person name="Hehemann J.-H."/>
            <person name="Vickers C.J."/>
            <person name="Salama-Alber O."/>
            <person name="Abe K."/>
            <person name="Hettle A.J."/>
        </authorList>
    </citation>
    <scope>NUCLEOTIDE SEQUENCE [LARGE SCALE GENOMIC DNA]</scope>
    <source>
        <strain evidence="3 4">PS42</strain>
    </source>
</reference>
<dbReference type="Pfam" id="PF01447">
    <property type="entry name" value="Peptidase_M4"/>
    <property type="match status" value="1"/>
</dbReference>
<dbReference type="PANTHER" id="PTHR33794">
    <property type="entry name" value="BACILLOLYSIN"/>
    <property type="match status" value="1"/>
</dbReference>
<dbReference type="InterPro" id="IPR000601">
    <property type="entry name" value="PKD_dom"/>
</dbReference>
<dbReference type="InterPro" id="IPR035986">
    <property type="entry name" value="PKD_dom_sf"/>
</dbReference>
<dbReference type="RefSeq" id="WP_149613450.1">
    <property type="nucleotide sequence ID" value="NZ_SEUK01000038.1"/>
</dbReference>
<dbReference type="SMART" id="SM00089">
    <property type="entry name" value="PKD"/>
    <property type="match status" value="1"/>
</dbReference>
<name>A0AB73BKZ6_9GAMM</name>
<dbReference type="EMBL" id="SEUK01000038">
    <property type="protein sequence ID" value="KAA1164386.1"/>
    <property type="molecule type" value="Genomic_DNA"/>
</dbReference>
<dbReference type="GO" id="GO:0004222">
    <property type="term" value="F:metalloendopeptidase activity"/>
    <property type="evidence" value="ECO:0007669"/>
    <property type="project" value="InterPro"/>
</dbReference>
<protein>
    <submittedName>
        <fullName evidence="3">PKD domain-containing protein</fullName>
    </submittedName>
</protein>
<dbReference type="Gene3D" id="3.10.170.10">
    <property type="match status" value="1"/>
</dbReference>
<dbReference type="InterPro" id="IPR013783">
    <property type="entry name" value="Ig-like_fold"/>
</dbReference>
<evidence type="ECO:0000313" key="3">
    <source>
        <dbReference type="EMBL" id="KAA1164386.1"/>
    </source>
</evidence>
<dbReference type="AlphaFoldDB" id="A0AB73BKZ6"/>
<dbReference type="CDD" id="cd00146">
    <property type="entry name" value="PKD"/>
    <property type="match status" value="1"/>
</dbReference>
<accession>A0AB73BKZ6</accession>